<protein>
    <submittedName>
        <fullName evidence="2">Putative tail protein</fullName>
    </submittedName>
</protein>
<dbReference type="AlphaFoldDB" id="A0A6H1Z6M7"/>
<sequence length="159" mass="17022">MAEPVKMRLEVKGVPELLKKLAALKVDVEQAVAASLLAAAFVVSNDAKRRAPRLTGNLARSITPGVGTDPLGSSGAIEHTQGTLPEQSVKSLSGELRADGKATAYVATNVVYAPAQEFLPLEHRHGVSPYLRPALDENKQNVTDTYRKGLEQVIRRAGK</sequence>
<evidence type="ECO:0000313" key="2">
    <source>
        <dbReference type="EMBL" id="QJA43526.1"/>
    </source>
</evidence>
<gene>
    <name evidence="3" type="ORF">MM171A00328_0038</name>
    <name evidence="2" type="ORF">MM171B00216_0026</name>
</gene>
<dbReference type="InterPro" id="IPR010064">
    <property type="entry name" value="HK97-gp10_tail"/>
</dbReference>
<dbReference type="EMBL" id="MT143888">
    <property type="protein sequence ID" value="QJA43526.1"/>
    <property type="molecule type" value="Genomic_DNA"/>
</dbReference>
<dbReference type="EMBL" id="MT143698">
    <property type="protein sequence ID" value="QJB00673.1"/>
    <property type="molecule type" value="Genomic_DNA"/>
</dbReference>
<proteinExistence type="predicted"/>
<dbReference type="Pfam" id="PF04883">
    <property type="entry name" value="HK97-gp10_like"/>
    <property type="match status" value="1"/>
</dbReference>
<accession>A0A6H1Z6M7</accession>
<name>A0A6H1Z6M7_9ZZZZ</name>
<reference evidence="2" key="1">
    <citation type="submission" date="2020-03" db="EMBL/GenBank/DDBJ databases">
        <title>The deep terrestrial virosphere.</title>
        <authorList>
            <person name="Holmfeldt K."/>
            <person name="Nilsson E."/>
            <person name="Simone D."/>
            <person name="Lopez-Fernandez M."/>
            <person name="Wu X."/>
            <person name="de Brujin I."/>
            <person name="Lundin D."/>
            <person name="Andersson A."/>
            <person name="Bertilsson S."/>
            <person name="Dopson M."/>
        </authorList>
    </citation>
    <scope>NUCLEOTIDE SEQUENCE</scope>
    <source>
        <strain evidence="3">MM171A00328</strain>
        <strain evidence="2">MM171B00216</strain>
    </source>
</reference>
<feature type="region of interest" description="Disordered" evidence="1">
    <location>
        <begin position="61"/>
        <end position="88"/>
    </location>
</feature>
<evidence type="ECO:0000313" key="3">
    <source>
        <dbReference type="EMBL" id="QJB00673.1"/>
    </source>
</evidence>
<evidence type="ECO:0000256" key="1">
    <source>
        <dbReference type="SAM" id="MobiDB-lite"/>
    </source>
</evidence>
<organism evidence="2">
    <name type="scientific">viral metagenome</name>
    <dbReference type="NCBI Taxonomy" id="1070528"/>
    <lineage>
        <taxon>unclassified sequences</taxon>
        <taxon>metagenomes</taxon>
        <taxon>organismal metagenomes</taxon>
    </lineage>
</organism>